<protein>
    <submittedName>
        <fullName evidence="2">Uncharacterized protein</fullName>
    </submittedName>
</protein>
<evidence type="ECO:0000256" key="1">
    <source>
        <dbReference type="SAM" id="MobiDB-lite"/>
    </source>
</evidence>
<dbReference type="AlphaFoldDB" id="A0A1Y1NH14"/>
<feature type="region of interest" description="Disordered" evidence="1">
    <location>
        <begin position="42"/>
        <end position="70"/>
    </location>
</feature>
<feature type="region of interest" description="Disordered" evidence="1">
    <location>
        <begin position="101"/>
        <end position="120"/>
    </location>
</feature>
<feature type="compositionally biased region" description="Basic and acidic residues" evidence="1">
    <location>
        <begin position="101"/>
        <end position="114"/>
    </location>
</feature>
<name>A0A1Y1NH14_PHOPY</name>
<proteinExistence type="predicted"/>
<accession>A0A1Y1NH14</accession>
<feature type="compositionally biased region" description="Basic and acidic residues" evidence="1">
    <location>
        <begin position="42"/>
        <end position="51"/>
    </location>
</feature>
<organism evidence="2">
    <name type="scientific">Photinus pyralis</name>
    <name type="common">Common eastern firefly</name>
    <name type="synonym">Lampyris pyralis</name>
    <dbReference type="NCBI Taxonomy" id="7054"/>
    <lineage>
        <taxon>Eukaryota</taxon>
        <taxon>Metazoa</taxon>
        <taxon>Ecdysozoa</taxon>
        <taxon>Arthropoda</taxon>
        <taxon>Hexapoda</taxon>
        <taxon>Insecta</taxon>
        <taxon>Pterygota</taxon>
        <taxon>Neoptera</taxon>
        <taxon>Endopterygota</taxon>
        <taxon>Coleoptera</taxon>
        <taxon>Polyphaga</taxon>
        <taxon>Elateriformia</taxon>
        <taxon>Elateroidea</taxon>
        <taxon>Lampyridae</taxon>
        <taxon>Lampyrinae</taxon>
        <taxon>Photinus</taxon>
    </lineage>
</organism>
<reference evidence="2" key="1">
    <citation type="journal article" date="2016" name="Sci. Rep.">
        <title>Molecular characterization of firefly nuptial gifts: a multi-omics approach sheds light on postcopulatory sexual selection.</title>
        <authorList>
            <person name="Al-Wathiqui N."/>
            <person name="Fallon T.R."/>
            <person name="South A."/>
            <person name="Weng J.K."/>
            <person name="Lewis S.M."/>
        </authorList>
    </citation>
    <scope>NUCLEOTIDE SEQUENCE</scope>
</reference>
<evidence type="ECO:0000313" key="2">
    <source>
        <dbReference type="EMBL" id="JAV97204.1"/>
    </source>
</evidence>
<dbReference type="EMBL" id="GEZM01002581">
    <property type="protein sequence ID" value="JAV97204.1"/>
    <property type="molecule type" value="Transcribed_RNA"/>
</dbReference>
<sequence>MTTQQRIANIEQLQWAIDDLSTKILEEETAYQATLDTIEAIPKETQEEMTKRGSSSRRRRGQAEALGTDDLMSDYRDHLFKLRETLSDQLHKLNDLQQQKRNLERELQQEMQRERRSRRG</sequence>